<dbReference type="Gramene" id="OMERI03G28080.1">
    <property type="protein sequence ID" value="OMERI03G28080.1"/>
    <property type="gene ID" value="OMERI03G28080"/>
</dbReference>
<protein>
    <submittedName>
        <fullName evidence="2">Uncharacterized protein</fullName>
    </submittedName>
</protein>
<name>A0A0E0D5H1_9ORYZ</name>
<dbReference type="EnsemblPlants" id="OMERI03G28080.1">
    <property type="protein sequence ID" value="OMERI03G28080.1"/>
    <property type="gene ID" value="OMERI03G28080"/>
</dbReference>
<evidence type="ECO:0000313" key="2">
    <source>
        <dbReference type="EnsemblPlants" id="OMERI03G28080.1"/>
    </source>
</evidence>
<dbReference type="Proteomes" id="UP000008021">
    <property type="component" value="Chromosome 3"/>
</dbReference>
<reference evidence="2" key="2">
    <citation type="submission" date="2018-05" db="EMBL/GenBank/DDBJ databases">
        <title>OmerRS3 (Oryza meridionalis Reference Sequence Version 3).</title>
        <authorList>
            <person name="Zhang J."/>
            <person name="Kudrna D."/>
            <person name="Lee S."/>
            <person name="Talag J."/>
            <person name="Welchert J."/>
            <person name="Wing R.A."/>
        </authorList>
    </citation>
    <scope>NUCLEOTIDE SEQUENCE [LARGE SCALE GENOMIC DNA]</scope>
    <source>
        <strain evidence="2">cv. OR44</strain>
    </source>
</reference>
<evidence type="ECO:0000256" key="1">
    <source>
        <dbReference type="SAM" id="MobiDB-lite"/>
    </source>
</evidence>
<evidence type="ECO:0000313" key="3">
    <source>
        <dbReference type="Proteomes" id="UP000008021"/>
    </source>
</evidence>
<accession>A0A0E0D5H1</accession>
<feature type="region of interest" description="Disordered" evidence="1">
    <location>
        <begin position="1"/>
        <end position="35"/>
    </location>
</feature>
<proteinExistence type="predicted"/>
<organism evidence="2">
    <name type="scientific">Oryza meridionalis</name>
    <dbReference type="NCBI Taxonomy" id="40149"/>
    <lineage>
        <taxon>Eukaryota</taxon>
        <taxon>Viridiplantae</taxon>
        <taxon>Streptophyta</taxon>
        <taxon>Embryophyta</taxon>
        <taxon>Tracheophyta</taxon>
        <taxon>Spermatophyta</taxon>
        <taxon>Magnoliopsida</taxon>
        <taxon>Liliopsida</taxon>
        <taxon>Poales</taxon>
        <taxon>Poaceae</taxon>
        <taxon>BOP clade</taxon>
        <taxon>Oryzoideae</taxon>
        <taxon>Oryzeae</taxon>
        <taxon>Oryzinae</taxon>
        <taxon>Oryza</taxon>
    </lineage>
</organism>
<sequence length="215" mass="23410">MPTVLTSPPTNLPFPTLTASPPSTMEGGDEADDDSLALEPEDQPVLLPSVTLDVQTAVQIEDQPIILPSTHPGLAENQESATDFVQQIQAGQATVHIPSTHEDLSQPIGSEPVIDLNIQDDPAPEQYVYVPGRNEGHLLQQKYNILVNEINKICAQSTSYLPIHVDGWDNQDGQTNDISATYIGRSPPLTSNEILAKKIIALTQYKHDRSSFLPT</sequence>
<dbReference type="HOGENOM" id="CLU_074231_0_0_1"/>
<dbReference type="AlphaFoldDB" id="A0A0E0D5H1"/>
<reference evidence="2" key="1">
    <citation type="submission" date="2015-04" db="UniProtKB">
        <authorList>
            <consortium name="EnsemblPlants"/>
        </authorList>
    </citation>
    <scope>IDENTIFICATION</scope>
</reference>
<keyword evidence="3" id="KW-1185">Reference proteome</keyword>